<sequence length="168" mass="18158">MKVFLLSDMVVHELVSMQLEGKWLTAEQFSESARLWISRHAPKHQLSELFVRTLEREALQIAERLMKDGVVIAKGSPLRRLFLDIPVVNYADPLSASALAASLEVCRNKLCDCGPHSAGKDLAAQLATGGLSCPAVLRSLICTADTPQPEESAGEQGCTGRCGKAGKK</sequence>
<evidence type="ECO:0000313" key="3">
    <source>
        <dbReference type="Proteomes" id="UP000198866"/>
    </source>
</evidence>
<keyword evidence="3" id="KW-1185">Reference proteome</keyword>
<dbReference type="OrthoDB" id="9111592at2"/>
<dbReference type="EMBL" id="FNYE01000016">
    <property type="protein sequence ID" value="SEJ72428.1"/>
    <property type="molecule type" value="Genomic_DNA"/>
</dbReference>
<gene>
    <name evidence="2" type="ORF">SAMN05192539_1016121</name>
</gene>
<dbReference type="AlphaFoldDB" id="A0A1H7B4P5"/>
<reference evidence="3" key="1">
    <citation type="submission" date="2016-10" db="EMBL/GenBank/DDBJ databases">
        <authorList>
            <person name="Varghese N."/>
            <person name="Submissions S."/>
        </authorList>
    </citation>
    <scope>NUCLEOTIDE SEQUENCE [LARGE SCALE GENOMIC DNA]</scope>
    <source>
        <strain evidence="3">LMG 26031</strain>
    </source>
</reference>
<dbReference type="STRING" id="667676.SAMN05192539_1016121"/>
<accession>A0A1H7B4P5</accession>
<protein>
    <submittedName>
        <fullName evidence="2">Uncharacterized protein</fullName>
    </submittedName>
</protein>
<proteinExistence type="predicted"/>
<dbReference type="RefSeq" id="WP_090868559.1">
    <property type="nucleotide sequence ID" value="NZ_FNYE01000016.1"/>
</dbReference>
<evidence type="ECO:0000256" key="1">
    <source>
        <dbReference type="SAM" id="MobiDB-lite"/>
    </source>
</evidence>
<evidence type="ECO:0000313" key="2">
    <source>
        <dbReference type="EMBL" id="SEJ72428.1"/>
    </source>
</evidence>
<dbReference type="Proteomes" id="UP000198866">
    <property type="component" value="Unassembled WGS sequence"/>
</dbReference>
<name>A0A1H7B4P5_9BURK</name>
<feature type="region of interest" description="Disordered" evidence="1">
    <location>
        <begin position="146"/>
        <end position="168"/>
    </location>
</feature>
<organism evidence="2 3">
    <name type="scientific">Paraburkholderia diazotrophica</name>
    <dbReference type="NCBI Taxonomy" id="667676"/>
    <lineage>
        <taxon>Bacteria</taxon>
        <taxon>Pseudomonadati</taxon>
        <taxon>Pseudomonadota</taxon>
        <taxon>Betaproteobacteria</taxon>
        <taxon>Burkholderiales</taxon>
        <taxon>Burkholderiaceae</taxon>
        <taxon>Paraburkholderia</taxon>
    </lineage>
</organism>